<evidence type="ECO:0000313" key="2">
    <source>
        <dbReference type="EMBL" id="KAG0471520.1"/>
    </source>
</evidence>
<reference evidence="2 3" key="1">
    <citation type="journal article" date="2020" name="Nat. Food">
        <title>A phased Vanilla planifolia genome enables genetic improvement of flavour and production.</title>
        <authorList>
            <person name="Hasing T."/>
            <person name="Tang H."/>
            <person name="Brym M."/>
            <person name="Khazi F."/>
            <person name="Huang T."/>
            <person name="Chambers A.H."/>
        </authorList>
    </citation>
    <scope>NUCLEOTIDE SEQUENCE [LARGE SCALE GENOMIC DNA]</scope>
    <source>
        <tissue evidence="2">Leaf</tissue>
    </source>
</reference>
<feature type="region of interest" description="Disordered" evidence="1">
    <location>
        <begin position="1"/>
        <end position="35"/>
    </location>
</feature>
<comment type="caution">
    <text evidence="2">The sequence shown here is derived from an EMBL/GenBank/DDBJ whole genome shotgun (WGS) entry which is preliminary data.</text>
</comment>
<evidence type="ECO:0000256" key="1">
    <source>
        <dbReference type="SAM" id="MobiDB-lite"/>
    </source>
</evidence>
<name>A0A835UT04_VANPL</name>
<dbReference type="AlphaFoldDB" id="A0A835UT04"/>
<gene>
    <name evidence="2" type="ORF">HPP92_016066</name>
</gene>
<accession>A0A835UT04</accession>
<feature type="compositionally biased region" description="Basic and acidic residues" evidence="1">
    <location>
        <begin position="17"/>
        <end position="33"/>
    </location>
</feature>
<evidence type="ECO:0000313" key="3">
    <source>
        <dbReference type="Proteomes" id="UP000639772"/>
    </source>
</evidence>
<organism evidence="2 3">
    <name type="scientific">Vanilla planifolia</name>
    <name type="common">Vanilla</name>
    <dbReference type="NCBI Taxonomy" id="51239"/>
    <lineage>
        <taxon>Eukaryota</taxon>
        <taxon>Viridiplantae</taxon>
        <taxon>Streptophyta</taxon>
        <taxon>Embryophyta</taxon>
        <taxon>Tracheophyta</taxon>
        <taxon>Spermatophyta</taxon>
        <taxon>Magnoliopsida</taxon>
        <taxon>Liliopsida</taxon>
        <taxon>Asparagales</taxon>
        <taxon>Orchidaceae</taxon>
        <taxon>Vanilloideae</taxon>
        <taxon>Vanilleae</taxon>
        <taxon>Vanilla</taxon>
    </lineage>
</organism>
<proteinExistence type="predicted"/>
<sequence>MLTSPAAKQHCNSTNHRGVDNSPEDREGVDKEQGLGPLRQRCLVTTDPFDVSEITRILHLNPTWQHSYTPNIDWN</sequence>
<dbReference type="EMBL" id="JADCNM010000008">
    <property type="protein sequence ID" value="KAG0471520.1"/>
    <property type="molecule type" value="Genomic_DNA"/>
</dbReference>
<dbReference type="Proteomes" id="UP000639772">
    <property type="component" value="Unassembled WGS sequence"/>
</dbReference>
<protein>
    <submittedName>
        <fullName evidence="2">Uncharacterized protein</fullName>
    </submittedName>
</protein>